<dbReference type="OrthoDB" id="428577at2759"/>
<feature type="compositionally biased region" description="Low complexity" evidence="1">
    <location>
        <begin position="379"/>
        <end position="406"/>
    </location>
</feature>
<feature type="compositionally biased region" description="Basic and acidic residues" evidence="1">
    <location>
        <begin position="123"/>
        <end position="134"/>
    </location>
</feature>
<proteinExistence type="predicted"/>
<feature type="compositionally biased region" description="Basic and acidic residues" evidence="1">
    <location>
        <begin position="572"/>
        <end position="583"/>
    </location>
</feature>
<feature type="compositionally biased region" description="Basic and acidic residues" evidence="1">
    <location>
        <begin position="773"/>
        <end position="784"/>
    </location>
</feature>
<feature type="region of interest" description="Disordered" evidence="1">
    <location>
        <begin position="721"/>
        <end position="856"/>
    </location>
</feature>
<feature type="compositionally biased region" description="Low complexity" evidence="1">
    <location>
        <begin position="16"/>
        <end position="29"/>
    </location>
</feature>
<feature type="compositionally biased region" description="Basic and acidic residues" evidence="1">
    <location>
        <begin position="592"/>
        <end position="601"/>
    </location>
</feature>
<dbReference type="STRING" id="97359.A0A550CSJ6"/>
<protein>
    <submittedName>
        <fullName evidence="2">Uncharacterized protein</fullName>
    </submittedName>
</protein>
<feature type="region of interest" description="Disordered" evidence="1">
    <location>
        <begin position="1"/>
        <end position="184"/>
    </location>
</feature>
<feature type="compositionally biased region" description="Acidic residues" evidence="1">
    <location>
        <begin position="150"/>
        <end position="169"/>
    </location>
</feature>
<comment type="caution">
    <text evidence="2">The sequence shown here is derived from an EMBL/GenBank/DDBJ whole genome shotgun (WGS) entry which is preliminary data.</text>
</comment>
<dbReference type="AlphaFoldDB" id="A0A550CSJ6"/>
<feature type="compositionally biased region" description="Low complexity" evidence="1">
    <location>
        <begin position="618"/>
        <end position="627"/>
    </location>
</feature>
<feature type="compositionally biased region" description="Low complexity" evidence="1">
    <location>
        <begin position="737"/>
        <end position="750"/>
    </location>
</feature>
<accession>A0A550CSJ6</accession>
<feature type="compositionally biased region" description="Low complexity" evidence="1">
    <location>
        <begin position="137"/>
        <end position="147"/>
    </location>
</feature>
<feature type="compositionally biased region" description="Polar residues" evidence="1">
    <location>
        <begin position="562"/>
        <end position="571"/>
    </location>
</feature>
<organism evidence="2 3">
    <name type="scientific">Schizophyllum amplum</name>
    <dbReference type="NCBI Taxonomy" id="97359"/>
    <lineage>
        <taxon>Eukaryota</taxon>
        <taxon>Fungi</taxon>
        <taxon>Dikarya</taxon>
        <taxon>Basidiomycota</taxon>
        <taxon>Agaricomycotina</taxon>
        <taxon>Agaricomycetes</taxon>
        <taxon>Agaricomycetidae</taxon>
        <taxon>Agaricales</taxon>
        <taxon>Schizophyllaceae</taxon>
        <taxon>Schizophyllum</taxon>
    </lineage>
</organism>
<feature type="compositionally biased region" description="Low complexity" evidence="1">
    <location>
        <begin position="74"/>
        <end position="83"/>
    </location>
</feature>
<feature type="region of interest" description="Disordered" evidence="1">
    <location>
        <begin position="504"/>
        <end position="537"/>
    </location>
</feature>
<keyword evidence="3" id="KW-1185">Reference proteome</keyword>
<evidence type="ECO:0000313" key="3">
    <source>
        <dbReference type="Proteomes" id="UP000320762"/>
    </source>
</evidence>
<evidence type="ECO:0000313" key="2">
    <source>
        <dbReference type="EMBL" id="TRM67739.1"/>
    </source>
</evidence>
<reference evidence="2 3" key="1">
    <citation type="journal article" date="2019" name="New Phytol.">
        <title>Comparative genomics reveals unique wood-decay strategies and fruiting body development in the Schizophyllaceae.</title>
        <authorList>
            <person name="Almasi E."/>
            <person name="Sahu N."/>
            <person name="Krizsan K."/>
            <person name="Balint B."/>
            <person name="Kovacs G.M."/>
            <person name="Kiss B."/>
            <person name="Cseklye J."/>
            <person name="Drula E."/>
            <person name="Henrissat B."/>
            <person name="Nagy I."/>
            <person name="Chovatia M."/>
            <person name="Adam C."/>
            <person name="LaButti K."/>
            <person name="Lipzen A."/>
            <person name="Riley R."/>
            <person name="Grigoriev I.V."/>
            <person name="Nagy L.G."/>
        </authorList>
    </citation>
    <scope>NUCLEOTIDE SEQUENCE [LARGE SCALE GENOMIC DNA]</scope>
    <source>
        <strain evidence="2 3">NL-1724</strain>
    </source>
</reference>
<dbReference type="EMBL" id="VDMD01000002">
    <property type="protein sequence ID" value="TRM67739.1"/>
    <property type="molecule type" value="Genomic_DNA"/>
</dbReference>
<dbReference type="Proteomes" id="UP000320762">
    <property type="component" value="Unassembled WGS sequence"/>
</dbReference>
<feature type="region of interest" description="Disordered" evidence="1">
    <location>
        <begin position="551"/>
        <end position="657"/>
    </location>
</feature>
<name>A0A550CSJ6_9AGAR</name>
<feature type="region of interest" description="Disordered" evidence="1">
    <location>
        <begin position="379"/>
        <end position="445"/>
    </location>
</feature>
<evidence type="ECO:0000256" key="1">
    <source>
        <dbReference type="SAM" id="MobiDB-lite"/>
    </source>
</evidence>
<gene>
    <name evidence="2" type="ORF">BD626DRAFT_105388</name>
</gene>
<sequence length="856" mass="93485">MRRIASVFSKRDKDAQSSASASTAGRSSTNLSIKPRKSFKRTQSQTLTLVPPLHAPPPIPAASTPALLSDPTHSSASSSGGSSFLQTPEDELLIFPPTVVTPDSTPRRKSWMPWVSKHPGIARQEKPGASDHHPGLRRLLPPLGNRPSMDDDESDDDSSEDSEDEEPSDADPVPHRQTTAPTRAFAPASAAAALDYLTAITQRQLDGKPCPLSPFVLDSTCPAFPCSTNRAPTRSHATLRIRMHRQHILARTKSTGRAVTRAEEASILPFSARPSVTFTPSEAPDDLLDRRPPRGTRVLPYSPGIRRWIARPTFEERHTVYLANGRTIETYGVSCAWAVAALEYSEALDAMAGYDLITDELPTPEVGFTIPELTLAGVSSPSASPSAMSSTGSSSHVHVPNRKSLPGKPPPPLAPSPLRHETDATPASSAVRLVQPSPVTNTVDSSEATAANLSFKRGVHFAEDNKDDVVPLAYVLRARQRKAEKARFLREEQEKRKAEIDRMRVENERRAREKERAEWERERQAWEREKRAMEEERKKRLYQEEVIASRQRRENQRYGHQVTPSPSSSTMREGESTQRESSRHIRPAYDSSSRHASESKASRPASIVAPSPAPSPRPASTHSRPPSTYSVSSEDVRPRGRSATAPQPERASSFPTYASTYAGSRSSLLMPPMPSMPSGMMTPGLPPNMMGMPMMVMPGMPPMPMTGMPYAMDMPLLPPSAPFMMHSSRSRSRSSRDSSPGSSPGSSSPARSRERLGSSPRPPSTVGSQWAPSHERRASDERSAGSRLSQGTMGSKRMSGLQSQPASVSRGRAKHPNAAPPLPSPWTALPMQQPSTVPVTMPAQKPRNNRRSTMFA</sequence>